<protein>
    <submittedName>
        <fullName evidence="2">URB2 ribosome biogenesis homolog</fullName>
    </submittedName>
</protein>
<organism evidence="2 3">
    <name type="scientific">Paramormyrops kingsleyae</name>
    <dbReference type="NCBI Taxonomy" id="1676925"/>
    <lineage>
        <taxon>Eukaryota</taxon>
        <taxon>Metazoa</taxon>
        <taxon>Chordata</taxon>
        <taxon>Craniata</taxon>
        <taxon>Vertebrata</taxon>
        <taxon>Euteleostomi</taxon>
        <taxon>Actinopterygii</taxon>
        <taxon>Neopterygii</taxon>
        <taxon>Teleostei</taxon>
        <taxon>Osteoglossocephala</taxon>
        <taxon>Osteoglossomorpha</taxon>
        <taxon>Osteoglossiformes</taxon>
        <taxon>Mormyridae</taxon>
        <taxon>Paramormyrops</taxon>
    </lineage>
</organism>
<dbReference type="InterPro" id="IPR052609">
    <property type="entry name" value="Ribosome_Biogenesis_Reg"/>
</dbReference>
<evidence type="ECO:0000313" key="3">
    <source>
        <dbReference type="Proteomes" id="UP000261540"/>
    </source>
</evidence>
<keyword evidence="3" id="KW-1185">Reference proteome</keyword>
<reference evidence="2" key="1">
    <citation type="submission" date="2025-08" db="UniProtKB">
        <authorList>
            <consortium name="Ensembl"/>
        </authorList>
    </citation>
    <scope>IDENTIFICATION</scope>
</reference>
<evidence type="ECO:0000259" key="1">
    <source>
        <dbReference type="Pfam" id="PF10441"/>
    </source>
</evidence>
<dbReference type="CTD" id="9816"/>
<dbReference type="GeneTree" id="ENSGT00390000009258"/>
<dbReference type="Pfam" id="PF10441">
    <property type="entry name" value="Urb2"/>
    <property type="match status" value="1"/>
</dbReference>
<dbReference type="GO" id="GO:1901796">
    <property type="term" value="P:regulation of signal transduction by p53 class mediator"/>
    <property type="evidence" value="ECO:0007669"/>
    <property type="project" value="Ensembl"/>
</dbReference>
<dbReference type="Proteomes" id="UP000261540">
    <property type="component" value="Unplaced"/>
</dbReference>
<dbReference type="KEGG" id="pki:111855079"/>
<name>A0A3B3RS49_9TELE</name>
<accession>A0A3B3RS49</accession>
<dbReference type="GO" id="GO:0005730">
    <property type="term" value="C:nucleolus"/>
    <property type="evidence" value="ECO:0007669"/>
    <property type="project" value="TreeGrafter"/>
</dbReference>
<dbReference type="OrthoDB" id="160374at2759"/>
<reference evidence="2" key="2">
    <citation type="submission" date="2025-09" db="UniProtKB">
        <authorList>
            <consortium name="Ensembl"/>
        </authorList>
    </citation>
    <scope>IDENTIFICATION</scope>
</reference>
<dbReference type="GO" id="GO:0042254">
    <property type="term" value="P:ribosome biogenesis"/>
    <property type="evidence" value="ECO:0007669"/>
    <property type="project" value="TreeGrafter"/>
</dbReference>
<evidence type="ECO:0000313" key="2">
    <source>
        <dbReference type="Ensembl" id="ENSPKIP00000021334.1"/>
    </source>
</evidence>
<dbReference type="PANTHER" id="PTHR15682">
    <property type="entry name" value="UNHEALTHY RIBOSOME BIOGENESIS PROTEIN 2 HOMOLOG"/>
    <property type="match status" value="1"/>
</dbReference>
<dbReference type="PANTHER" id="PTHR15682:SF2">
    <property type="entry name" value="UNHEALTHY RIBOSOME BIOGENESIS PROTEIN 2 HOMOLOG"/>
    <property type="match status" value="1"/>
</dbReference>
<dbReference type="GO" id="GO:1902036">
    <property type="term" value="P:regulation of hematopoietic stem cell differentiation"/>
    <property type="evidence" value="ECO:0007669"/>
    <property type="project" value="Ensembl"/>
</dbReference>
<sequence length="1535" mass="170920">MAAIYSGIHLKLKSHRTSWPDKLKLARFAWISPQCVLPNKEQLLFDWASHALTGYYSKKVELPQEVVAGLWAYLDDILHSKNLLNALSKGRSLSLRLAVAQVINERVLECASGTCLVGTSTVLSCCQGVLSSPVLSATYSAKYELLVELVSRLCALACSELSPGNVGQPLVRQVFEVFQQTLCSYLIVQRHQTNPNRVFTQVTAHLLQPFLLLRHLLAVRVWRGDDDAQIQHHLSREIRSQVDAVLQSALFALDHLPSYREELLPEKEVTSAKKGPISKGLLSPVSTILKKLCQSGFCDPSLHFAVRSNSLPLIFKFSLDSFGKGGENKLVCFHLLARFTAALDLTEALTVKGTFEPGNWGLALLTLENLLSSSLSADIYNVAADRIQHGEVQFSFYRKVAQLLFSNVQPSIPAWYRCLKTLLLLNHLIVEPDLDELVCSAWIDADYMGQRVVKAREALITAIFQTYEKLRQFPRLLQEILEVICRPAADELRPPVLTAALQKSLSQSILITPHSQSLEMCSLILDKAQSCLLMDLEGQEDLALKLFSLSVLLNSVLFSVKTLDNSTPLPVVKRAQSLMEEMVKVIKSLLQQLQGSKPGPLWFEKVLETTLLLSYTLVEVDTLFKIHCSRYVSVIEEDCSGLLEENVCLLPCVAVSQWEQVACQSQPRGSTCRLLQELLALQRMKLILLNTDPSSALEGQNILCRISQFIVRTETSTSALLGSEVWDGQISSVDTIKYPTAHWFHVTSNLALIGPYLTEDDLSYIADILVNSLLQTDVLDGTTENTCLSVPLISKQLLGNMVLLELSPLYSFVVKRFLKSTTGIFSLSPESTECTALSVFMEAAHTGANGDREPRISKLHDDSTDDSLQWKRLERLAHEILSLIRAGVSITLSRTQTEELLHLLKACRVLKPDAVSPEDHSEYFLLLFFIVTVTQCDSAVGHDKVIELLKEVFYLMASWESGRNTGSVLKVMFGNVLLESIVTSLFSHGKKCVSNVLDHSPWLVFLEVVQNFLGCLIQTIIHRKTSVRLNLEKFTSFILESEVVVQASLSACDSQDPKCLLPLQLLLATFSTLCQTISSNLGRNKQTDETLLPLLEKVVVSMGSAVQASLRQETCSVLGQSFTVEVVRVMLQAELARVASLAPGGQEDHPSVVFHHMDFCRGFAQQILRELSSSPRPLSFLTSSLLFLTAYHLAAQSSKGPGLENYSMQVVQNLRNLLSAPWLSALDMKELEPATGDLLAQLATGSSIEQFQQLLALVGGDLSTRWIAAGRHMEVRWAVTAAKLLASCELPESHRRAFWFTVPQMMSAMEFVVKESCRQRALTDILTVPTVEGLTVLLRRGEGLLRNPHHVSLALGALHFVPLEHPSPRVRYSAFLAVHEALFAIIQCHPQAMLKAAPSFLNCFYRLVASVMKEGRQKGEEERGSEEEMEVLLKCARLVERMYTHIAAAAEGFTVLSSFVVAQYVCELQKVTLHPAVKSHLTEGIYWILDLCPEQDVKFLNATLQAGVRDVFGELYDNYTRYHKPQWHGDKKYTA</sequence>
<dbReference type="Ensembl" id="ENSPKIT00000001969.1">
    <property type="protein sequence ID" value="ENSPKIP00000021334.1"/>
    <property type="gene ID" value="ENSPKIG00000005787.1"/>
</dbReference>
<proteinExistence type="predicted"/>
<feature type="domain" description="Nucleolar 27S pre-rRNA processing Urb2/Npa2 C-terminal" evidence="1">
    <location>
        <begin position="1334"/>
        <end position="1524"/>
    </location>
</feature>
<dbReference type="InterPro" id="IPR018849">
    <property type="entry name" value="Urb2/Npa2_C"/>
</dbReference>
<dbReference type="STRING" id="1676925.ENSPKIP00000021334"/>